<keyword evidence="4" id="KW-1185">Reference proteome</keyword>
<dbReference type="SUPFAM" id="SSF141729">
    <property type="entry name" value="FimD N-terminal domain-like"/>
    <property type="match status" value="1"/>
</dbReference>
<dbReference type="GO" id="GO:0015473">
    <property type="term" value="F:fimbrial usher porin activity"/>
    <property type="evidence" value="ECO:0007669"/>
    <property type="project" value="InterPro"/>
</dbReference>
<dbReference type="PANTHER" id="PTHR30451:SF5">
    <property type="entry name" value="SLR0019 PROTEIN"/>
    <property type="match status" value="1"/>
</dbReference>
<proteinExistence type="predicted"/>
<dbReference type="Pfam" id="PF13953">
    <property type="entry name" value="PapC_C"/>
    <property type="match status" value="1"/>
</dbReference>
<dbReference type="EMBL" id="CABPSI010000004">
    <property type="protein sequence ID" value="VVE29385.1"/>
    <property type="molecule type" value="Genomic_DNA"/>
</dbReference>
<dbReference type="GO" id="GO:0009297">
    <property type="term" value="P:pilus assembly"/>
    <property type="evidence" value="ECO:0007669"/>
    <property type="project" value="InterPro"/>
</dbReference>
<feature type="domain" description="PapC-like C-terminal" evidence="2">
    <location>
        <begin position="739"/>
        <end position="800"/>
    </location>
</feature>
<evidence type="ECO:0000256" key="1">
    <source>
        <dbReference type="SAM" id="MobiDB-lite"/>
    </source>
</evidence>
<reference evidence="3 4" key="1">
    <citation type="submission" date="2019-08" db="EMBL/GenBank/DDBJ databases">
        <authorList>
            <person name="Peeters C."/>
        </authorList>
    </citation>
    <scope>NUCLEOTIDE SEQUENCE [LARGE SCALE GENOMIC DNA]</scope>
    <source>
        <strain evidence="3 4">LMG 31115</strain>
    </source>
</reference>
<protein>
    <submittedName>
        <fullName evidence="3">F1 capsule-anchoring protein</fullName>
    </submittedName>
</protein>
<dbReference type="InterPro" id="IPR037224">
    <property type="entry name" value="PapC_N_sf"/>
</dbReference>
<dbReference type="InterPro" id="IPR042186">
    <property type="entry name" value="FimD_plug_dom"/>
</dbReference>
<evidence type="ECO:0000313" key="4">
    <source>
        <dbReference type="Proteomes" id="UP000333828"/>
    </source>
</evidence>
<gene>
    <name evidence="3" type="primary">caf1A_2</name>
    <name evidence="3" type="ORF">PIN31115_03546</name>
</gene>
<dbReference type="Gene3D" id="2.60.40.2070">
    <property type="match status" value="1"/>
</dbReference>
<feature type="region of interest" description="Disordered" evidence="1">
    <location>
        <begin position="1"/>
        <end position="43"/>
    </location>
</feature>
<dbReference type="InterPro" id="IPR043142">
    <property type="entry name" value="PapC-like_C_sf"/>
</dbReference>
<name>A0A5E4WZI8_9BURK</name>
<dbReference type="Gene3D" id="2.60.40.3110">
    <property type="match status" value="1"/>
</dbReference>
<dbReference type="Pfam" id="PF00577">
    <property type="entry name" value="Usher"/>
    <property type="match status" value="1"/>
</dbReference>
<sequence>MAVRERARLDANALTTAPEPAPTPASDPAPAPASPAKAVTSGRLAKSGSRASLLRRKRQAALWVASLFAGALAPLAPASAAEGAPGDYYLDVSVNGAATGAIAHFIMRDGRLSAAADDLQSLGIDVSQLRISGDTQVPLDTIGGVQYRYDASRQSIDIAVPDTLRVPFQIGRVTPRAANAMTSRGFVLNYDALVERDRLTRASSWTELRYFHPGGVFSQTGVFDTWPQSQTYLRYDTYWRHDNPIEMTTLQLGDTISGSLAWSRSVRLAGVQWRKNFALRPDLVTFPVPSLGGSAAVPSSVDVYLDGIRRFGGNVPAGPFVIREAPGLIGNLQASVVTRDALGRESVVNVPLYIDTRMLSAGLSSYSFEVGAPRTDYGFRSWGYEHRVAASAAYRYGVSDLLTTEYHAEGSSGLANAGVGALVSLSGYGVLSGSLSGSTGRRNGAQFGIGYQYLSRNFSFDSLFQRTAGDFRDLATLGGSAVPTAMDRVTVSSPFWENRTLSLSYIGMRGPDFPTSRVISANVSWPVRSTGSLNVGAYQDMANRRSYGVFAMFSFTLGPNTVGSVSVARQQGATQAIAGATHTPDYGGGWGWNVLGGVNDSVRIGQAQAQYLGRYGQASALAQTYDGHTRVGVGLTGAVVAMDGGVYPARRIYDSFALVKTDADADVPVLREQLPVGRTNSGGSLVIPDLNGYQTNRLSVDTTDLPADMRIMPTARSVVPETGAGLLVSFPVHRYRAALITLVRPDGSPLALGARVTHRETGAEMIVGYDGQTFIDGLLPENTLVVSQDNGACDVTFTYDPVAQGAMARIGPLVCTPEAIVAPPTLPRRAR</sequence>
<organism evidence="3 4">
    <name type="scientific">Pandoraea iniqua</name>
    <dbReference type="NCBI Taxonomy" id="2508288"/>
    <lineage>
        <taxon>Bacteria</taxon>
        <taxon>Pseudomonadati</taxon>
        <taxon>Pseudomonadota</taxon>
        <taxon>Betaproteobacteria</taxon>
        <taxon>Burkholderiales</taxon>
        <taxon>Burkholderiaceae</taxon>
        <taxon>Pandoraea</taxon>
    </lineage>
</organism>
<dbReference type="PANTHER" id="PTHR30451">
    <property type="entry name" value="OUTER MEMBRANE USHER PROTEIN"/>
    <property type="match status" value="1"/>
</dbReference>
<accession>A0A5E4WZI8</accession>
<dbReference type="AlphaFoldDB" id="A0A5E4WZI8"/>
<evidence type="ECO:0000259" key="2">
    <source>
        <dbReference type="Pfam" id="PF13953"/>
    </source>
</evidence>
<feature type="compositionally biased region" description="Pro residues" evidence="1">
    <location>
        <begin position="19"/>
        <end position="33"/>
    </location>
</feature>
<dbReference type="GO" id="GO:0009279">
    <property type="term" value="C:cell outer membrane"/>
    <property type="evidence" value="ECO:0007669"/>
    <property type="project" value="TreeGrafter"/>
</dbReference>
<dbReference type="Proteomes" id="UP000333828">
    <property type="component" value="Unassembled WGS sequence"/>
</dbReference>
<dbReference type="Gene3D" id="2.60.40.2610">
    <property type="entry name" value="Outer membrane usher protein FimD, plug domain"/>
    <property type="match status" value="1"/>
</dbReference>
<evidence type="ECO:0000313" key="3">
    <source>
        <dbReference type="EMBL" id="VVE29385.1"/>
    </source>
</evidence>
<dbReference type="InterPro" id="IPR025949">
    <property type="entry name" value="PapC-like_C"/>
</dbReference>
<dbReference type="InterPro" id="IPR000015">
    <property type="entry name" value="Fimb_usher"/>
</dbReference>